<evidence type="ECO:0000313" key="3">
    <source>
        <dbReference type="EMBL" id="GAA4711699.1"/>
    </source>
</evidence>
<dbReference type="EMBL" id="BAABLO010000001">
    <property type="protein sequence ID" value="GAA4711699.1"/>
    <property type="molecule type" value="Genomic_DNA"/>
</dbReference>
<dbReference type="Gene3D" id="3.30.70.2390">
    <property type="match status" value="2"/>
</dbReference>
<keyword evidence="1" id="KW-0812">Transmembrane</keyword>
<proteinExistence type="predicted"/>
<evidence type="ECO:0000259" key="2">
    <source>
        <dbReference type="Pfam" id="PF13399"/>
    </source>
</evidence>
<name>A0ABP8XQH2_9MICO</name>
<reference evidence="4" key="1">
    <citation type="journal article" date="2019" name="Int. J. Syst. Evol. Microbiol.">
        <title>The Global Catalogue of Microorganisms (GCM) 10K type strain sequencing project: providing services to taxonomists for standard genome sequencing and annotation.</title>
        <authorList>
            <consortium name="The Broad Institute Genomics Platform"/>
            <consortium name="The Broad Institute Genome Sequencing Center for Infectious Disease"/>
            <person name="Wu L."/>
            <person name="Ma J."/>
        </authorList>
    </citation>
    <scope>NUCLEOTIDE SEQUENCE [LARGE SCALE GENOMIC DNA]</scope>
    <source>
        <strain evidence="4">JCM 18961</strain>
    </source>
</reference>
<keyword evidence="1" id="KW-1133">Transmembrane helix</keyword>
<dbReference type="InterPro" id="IPR027381">
    <property type="entry name" value="LytR/CpsA/Psr_C"/>
</dbReference>
<feature type="domain" description="LytR/CpsA/Psr regulator C-terminal" evidence="2">
    <location>
        <begin position="177"/>
        <end position="264"/>
    </location>
</feature>
<organism evidence="3 4">
    <name type="scientific">Pedococcus ginsenosidimutans</name>
    <dbReference type="NCBI Taxonomy" id="490570"/>
    <lineage>
        <taxon>Bacteria</taxon>
        <taxon>Bacillati</taxon>
        <taxon>Actinomycetota</taxon>
        <taxon>Actinomycetes</taxon>
        <taxon>Micrococcales</taxon>
        <taxon>Intrasporangiaceae</taxon>
        <taxon>Pedococcus</taxon>
    </lineage>
</organism>
<gene>
    <name evidence="3" type="ORF">GCM10025782_04740</name>
</gene>
<feature type="transmembrane region" description="Helical" evidence="1">
    <location>
        <begin position="28"/>
        <end position="48"/>
    </location>
</feature>
<sequence>MMSQGAEDMDDEDRTPTRVWRRHRLRQIMLFVTVPGVLLGTASITAAYSSGWMTPAPPKAACQPTVVPAPARGSFTVNVMNATGVSGTAAKVAAGLGKRKFSVGGISNAPDSWYVTPSAVVHHGPKGLDQALLVASQIPGAKLFEDTRTTRTVDVVVGLGFKGLVPLPARLKPIPSEVAVNVYNTTYKTGLAKTVADQVAARGFKVKDVSNDPLRTLQLGTAVIRYGEDGDLAAALLKQHVPGAQLLKDDRRGTGLDLVIGNAYTALVPLAEVPPLPARPKLPTPTVARPCADS</sequence>
<comment type="caution">
    <text evidence="3">The sequence shown here is derived from an EMBL/GenBank/DDBJ whole genome shotgun (WGS) entry which is preliminary data.</text>
</comment>
<evidence type="ECO:0000256" key="1">
    <source>
        <dbReference type="SAM" id="Phobius"/>
    </source>
</evidence>
<dbReference type="Proteomes" id="UP001500556">
    <property type="component" value="Unassembled WGS sequence"/>
</dbReference>
<keyword evidence="4" id="KW-1185">Reference proteome</keyword>
<keyword evidence="1" id="KW-0472">Membrane</keyword>
<evidence type="ECO:0000313" key="4">
    <source>
        <dbReference type="Proteomes" id="UP001500556"/>
    </source>
</evidence>
<protein>
    <recommendedName>
        <fullName evidence="2">LytR/CpsA/Psr regulator C-terminal domain-containing protein</fullName>
    </recommendedName>
</protein>
<feature type="domain" description="LytR/CpsA/Psr regulator C-terminal" evidence="2">
    <location>
        <begin position="75"/>
        <end position="161"/>
    </location>
</feature>
<dbReference type="Pfam" id="PF13399">
    <property type="entry name" value="LytR_C"/>
    <property type="match status" value="2"/>
</dbReference>
<accession>A0ABP8XQH2</accession>